<name>X0TGR9_9ZZZZ</name>
<comment type="caution">
    <text evidence="1">The sequence shown here is derived from an EMBL/GenBank/DDBJ whole genome shotgun (WGS) entry which is preliminary data.</text>
</comment>
<dbReference type="AlphaFoldDB" id="X0TGR9"/>
<proteinExistence type="predicted"/>
<evidence type="ECO:0000313" key="1">
    <source>
        <dbReference type="EMBL" id="GAF86456.1"/>
    </source>
</evidence>
<feature type="non-terminal residue" evidence="1">
    <location>
        <position position="1"/>
    </location>
</feature>
<reference evidence="1" key="1">
    <citation type="journal article" date="2014" name="Front. Microbiol.">
        <title>High frequency of phylogenetically diverse reductive dehalogenase-homologous genes in deep subseafloor sedimentary metagenomes.</title>
        <authorList>
            <person name="Kawai M."/>
            <person name="Futagami T."/>
            <person name="Toyoda A."/>
            <person name="Takaki Y."/>
            <person name="Nishi S."/>
            <person name="Hori S."/>
            <person name="Arai W."/>
            <person name="Tsubouchi T."/>
            <person name="Morono Y."/>
            <person name="Uchiyama I."/>
            <person name="Ito T."/>
            <person name="Fujiyama A."/>
            <person name="Inagaki F."/>
            <person name="Takami H."/>
        </authorList>
    </citation>
    <scope>NUCLEOTIDE SEQUENCE</scope>
    <source>
        <strain evidence="1">Expedition CK06-06</strain>
    </source>
</reference>
<protein>
    <recommendedName>
        <fullName evidence="2">DUF4162 domain-containing protein</fullName>
    </recommendedName>
</protein>
<gene>
    <name evidence="1" type="ORF">S01H1_30776</name>
</gene>
<dbReference type="PANTHER" id="PTHR43582:SF2">
    <property type="entry name" value="LINEARMYCIN RESISTANCE ATP-BINDING PROTEIN LNRL"/>
    <property type="match status" value="1"/>
</dbReference>
<organism evidence="1">
    <name type="scientific">marine sediment metagenome</name>
    <dbReference type="NCBI Taxonomy" id="412755"/>
    <lineage>
        <taxon>unclassified sequences</taxon>
        <taxon>metagenomes</taxon>
        <taxon>ecological metagenomes</taxon>
    </lineage>
</organism>
<accession>X0TGR9</accession>
<dbReference type="PANTHER" id="PTHR43582">
    <property type="entry name" value="LINEARMYCIN RESISTANCE ATP-BINDING PROTEIN LNRL"/>
    <property type="match status" value="1"/>
</dbReference>
<sequence>DSLSDRVAILDQGKVIAQGSPSELKEKYGSDNTLEISFINQEDLNIVKKRIDNIAFVANSKEIHRKSKYTLIISFQGGLKNLVQILQEEIINNIDEVENMKFRQNSLEDVFLNLTGRRLRD</sequence>
<dbReference type="EMBL" id="BARS01018961">
    <property type="protein sequence ID" value="GAF86456.1"/>
    <property type="molecule type" value="Genomic_DNA"/>
</dbReference>
<evidence type="ECO:0008006" key="2">
    <source>
        <dbReference type="Google" id="ProtNLM"/>
    </source>
</evidence>